<keyword evidence="4" id="KW-0391">Immunity</keyword>
<evidence type="ECO:0000313" key="7">
    <source>
        <dbReference type="EMBL" id="PIO14747.1"/>
    </source>
</evidence>
<dbReference type="GO" id="GO:0006954">
    <property type="term" value="P:inflammatory response"/>
    <property type="evidence" value="ECO:0007669"/>
    <property type="project" value="UniProtKB-KW"/>
</dbReference>
<dbReference type="OrthoDB" id="428577at2759"/>
<gene>
    <name evidence="7" type="ORF">AB205_0069620</name>
</gene>
<dbReference type="GO" id="GO:0045087">
    <property type="term" value="P:innate immune response"/>
    <property type="evidence" value="ECO:0007669"/>
    <property type="project" value="UniProtKB-KW"/>
</dbReference>
<keyword evidence="8" id="KW-1185">Reference proteome</keyword>
<proteinExistence type="predicted"/>
<dbReference type="Gene3D" id="1.10.533.10">
    <property type="entry name" value="Death Domain, Fas"/>
    <property type="match status" value="1"/>
</dbReference>
<evidence type="ECO:0000256" key="3">
    <source>
        <dbReference type="ARBA" id="ARBA00022588"/>
    </source>
</evidence>
<dbReference type="FunFam" id="1.10.533.10:FF:000013">
    <property type="entry name" value="Apoptosis-associated speck-like protein containing a CARD"/>
    <property type="match status" value="1"/>
</dbReference>
<sequence>MDASVKLIDLCLVQEGGKKEIWGCRMSRGEVEELHARVPKYTKPKGVLVLHSGTKQQFVDKYQEALIKWVPLVDPILDSLVAQKLLTDEAYDNVRSKTTAQEKMRELFRISRGWGMSHKAKLFDALEKHDAPLIQHLKEQYTSVGAMN</sequence>
<comment type="subcellular location">
    <subcellularLocation>
        <location evidence="1">Cytoplasm</location>
        <location evidence="1">Cytosol</location>
    </subcellularLocation>
</comment>
<dbReference type="GO" id="GO:0005829">
    <property type="term" value="C:cytosol"/>
    <property type="evidence" value="ECO:0007669"/>
    <property type="project" value="UniProtKB-SubCell"/>
</dbReference>
<dbReference type="PANTHER" id="PTHR46985">
    <property type="entry name" value="NACHT, LRR AND PYD DOMAINS-CONTAINING PROTEIN 1"/>
    <property type="match status" value="1"/>
</dbReference>
<protein>
    <recommendedName>
        <fullName evidence="6">CARD domain-containing protein</fullName>
    </recommendedName>
</protein>
<evidence type="ECO:0000256" key="4">
    <source>
        <dbReference type="ARBA" id="ARBA00022859"/>
    </source>
</evidence>
<feature type="domain" description="CARD" evidence="6">
    <location>
        <begin position="51"/>
        <end position="141"/>
    </location>
</feature>
<dbReference type="InterPro" id="IPR033516">
    <property type="entry name" value="CARD8/ASC/NALP1_CARD"/>
</dbReference>
<evidence type="ECO:0000313" key="8">
    <source>
        <dbReference type="Proteomes" id="UP000228934"/>
    </source>
</evidence>
<keyword evidence="3" id="KW-0399">Innate immunity</keyword>
<evidence type="ECO:0000256" key="2">
    <source>
        <dbReference type="ARBA" id="ARBA00022490"/>
    </source>
</evidence>
<reference evidence="8" key="1">
    <citation type="journal article" date="2017" name="Nat. Commun.">
        <title>The North American bullfrog draft genome provides insight into hormonal regulation of long noncoding RNA.</title>
        <authorList>
            <person name="Hammond S.A."/>
            <person name="Warren R.L."/>
            <person name="Vandervalk B.P."/>
            <person name="Kucuk E."/>
            <person name="Khan H."/>
            <person name="Gibb E.A."/>
            <person name="Pandoh P."/>
            <person name="Kirk H."/>
            <person name="Zhao Y."/>
            <person name="Jones M."/>
            <person name="Mungall A.J."/>
            <person name="Coope R."/>
            <person name="Pleasance S."/>
            <person name="Moore R.A."/>
            <person name="Holt R.A."/>
            <person name="Round J.M."/>
            <person name="Ohora S."/>
            <person name="Walle B.V."/>
            <person name="Veldhoen N."/>
            <person name="Helbing C.C."/>
            <person name="Birol I."/>
        </authorList>
    </citation>
    <scope>NUCLEOTIDE SEQUENCE [LARGE SCALE GENOMIC DNA]</scope>
</reference>
<dbReference type="CDD" id="cd08330">
    <property type="entry name" value="CARD_ASC_NALP1"/>
    <property type="match status" value="1"/>
</dbReference>
<dbReference type="PROSITE" id="PS50209">
    <property type="entry name" value="CARD"/>
    <property type="match status" value="1"/>
</dbReference>
<dbReference type="PANTHER" id="PTHR46985:SF2">
    <property type="entry name" value="APOPTOSIS-ASSOCIATED SPECK-LIKE PROTEIN CONTAINING A CARD"/>
    <property type="match status" value="1"/>
</dbReference>
<keyword evidence="5" id="KW-0395">Inflammatory response</keyword>
<dbReference type="Proteomes" id="UP000228934">
    <property type="component" value="Unassembled WGS sequence"/>
</dbReference>
<dbReference type="SUPFAM" id="SSF47986">
    <property type="entry name" value="DEATH domain"/>
    <property type="match status" value="1"/>
</dbReference>
<dbReference type="AlphaFoldDB" id="A0A2G9QGQ5"/>
<dbReference type="GO" id="GO:0042981">
    <property type="term" value="P:regulation of apoptotic process"/>
    <property type="evidence" value="ECO:0007669"/>
    <property type="project" value="InterPro"/>
</dbReference>
<organism evidence="7 8">
    <name type="scientific">Aquarana catesbeiana</name>
    <name type="common">American bullfrog</name>
    <name type="synonym">Rana catesbeiana</name>
    <dbReference type="NCBI Taxonomy" id="8400"/>
    <lineage>
        <taxon>Eukaryota</taxon>
        <taxon>Metazoa</taxon>
        <taxon>Chordata</taxon>
        <taxon>Craniata</taxon>
        <taxon>Vertebrata</taxon>
        <taxon>Euteleostomi</taxon>
        <taxon>Amphibia</taxon>
        <taxon>Batrachia</taxon>
        <taxon>Anura</taxon>
        <taxon>Neobatrachia</taxon>
        <taxon>Ranoidea</taxon>
        <taxon>Ranidae</taxon>
        <taxon>Aquarana</taxon>
    </lineage>
</organism>
<evidence type="ECO:0000256" key="5">
    <source>
        <dbReference type="ARBA" id="ARBA00023198"/>
    </source>
</evidence>
<evidence type="ECO:0000256" key="1">
    <source>
        <dbReference type="ARBA" id="ARBA00004514"/>
    </source>
</evidence>
<accession>A0A2G9QGQ5</accession>
<keyword evidence="2" id="KW-0963">Cytoplasm</keyword>
<evidence type="ECO:0000259" key="6">
    <source>
        <dbReference type="PROSITE" id="PS50209"/>
    </source>
</evidence>
<dbReference type="InterPro" id="IPR011029">
    <property type="entry name" value="DEATH-like_dom_sf"/>
</dbReference>
<dbReference type="EMBL" id="KV991281">
    <property type="protein sequence ID" value="PIO14747.1"/>
    <property type="molecule type" value="Genomic_DNA"/>
</dbReference>
<dbReference type="InterPro" id="IPR051249">
    <property type="entry name" value="NLRP_Inflammasome"/>
</dbReference>
<name>A0A2G9QGQ5_AQUCT</name>
<dbReference type="Pfam" id="PF00619">
    <property type="entry name" value="CARD"/>
    <property type="match status" value="1"/>
</dbReference>
<dbReference type="InterPro" id="IPR001315">
    <property type="entry name" value="CARD"/>
</dbReference>